<dbReference type="GO" id="GO:0003677">
    <property type="term" value="F:DNA binding"/>
    <property type="evidence" value="ECO:0007669"/>
    <property type="project" value="UniProtKB-KW"/>
</dbReference>
<dbReference type="GO" id="GO:0009307">
    <property type="term" value="P:DNA restriction-modification system"/>
    <property type="evidence" value="ECO:0007669"/>
    <property type="project" value="UniProtKB-KW"/>
</dbReference>
<dbReference type="Gene3D" id="3.90.220.20">
    <property type="entry name" value="DNA methylase specificity domains"/>
    <property type="match status" value="1"/>
</dbReference>
<comment type="caution">
    <text evidence="3">The sequence shown here is derived from an EMBL/GenBank/DDBJ whole genome shotgun (WGS) entry which is preliminary data.</text>
</comment>
<accession>A0A1X1R1K2</accession>
<dbReference type="EMBL" id="LQOJ01000062">
    <property type="protein sequence ID" value="ORU98043.1"/>
    <property type="molecule type" value="Genomic_DNA"/>
</dbReference>
<keyword evidence="4" id="KW-1185">Reference proteome</keyword>
<dbReference type="Proteomes" id="UP000193484">
    <property type="component" value="Unassembled WGS sequence"/>
</dbReference>
<dbReference type="InterPro" id="IPR044946">
    <property type="entry name" value="Restrct_endonuc_typeI_TRD_sf"/>
</dbReference>
<keyword evidence="2" id="KW-0238">DNA-binding</keyword>
<proteinExistence type="predicted"/>
<dbReference type="RefSeq" id="WP_085100105.1">
    <property type="nucleotide sequence ID" value="NZ_JACKRW010000184.1"/>
</dbReference>
<gene>
    <name evidence="3" type="ORF">AWC04_18285</name>
</gene>
<keyword evidence="1" id="KW-0680">Restriction system</keyword>
<evidence type="ECO:0000313" key="3">
    <source>
        <dbReference type="EMBL" id="ORU98043.1"/>
    </source>
</evidence>
<reference evidence="3 4" key="1">
    <citation type="submission" date="2016-01" db="EMBL/GenBank/DDBJ databases">
        <title>The new phylogeny of the genus Mycobacterium.</title>
        <authorList>
            <person name="Tarcisio F."/>
            <person name="Conor M."/>
            <person name="Antonella G."/>
            <person name="Elisabetta G."/>
            <person name="Giulia F.S."/>
            <person name="Sara T."/>
            <person name="Anna F."/>
            <person name="Clotilde B."/>
            <person name="Roberto B."/>
            <person name="Veronica D.S."/>
            <person name="Fabio R."/>
            <person name="Monica P."/>
            <person name="Olivier J."/>
            <person name="Enrico T."/>
            <person name="Nicola S."/>
        </authorList>
    </citation>
    <scope>NUCLEOTIDE SEQUENCE [LARGE SCALE GENOMIC DNA]</scope>
    <source>
        <strain evidence="3 4">DSM 44179</strain>
    </source>
</reference>
<protein>
    <recommendedName>
        <fullName evidence="5">Type I restriction modification DNA specificity domain-containing protein</fullName>
    </recommendedName>
</protein>
<evidence type="ECO:0000256" key="1">
    <source>
        <dbReference type="ARBA" id="ARBA00022747"/>
    </source>
</evidence>
<dbReference type="STRING" id="1793.AWC04_18285"/>
<organism evidence="3 4">
    <name type="scientific">Mycolicibacterium fallax</name>
    <name type="common">Mycobacterium fallax</name>
    <dbReference type="NCBI Taxonomy" id="1793"/>
    <lineage>
        <taxon>Bacteria</taxon>
        <taxon>Bacillati</taxon>
        <taxon>Actinomycetota</taxon>
        <taxon>Actinomycetes</taxon>
        <taxon>Mycobacteriales</taxon>
        <taxon>Mycobacteriaceae</taxon>
        <taxon>Mycolicibacterium</taxon>
    </lineage>
</organism>
<evidence type="ECO:0000256" key="2">
    <source>
        <dbReference type="ARBA" id="ARBA00023125"/>
    </source>
</evidence>
<dbReference type="OrthoDB" id="3197085at2"/>
<dbReference type="SUPFAM" id="SSF116734">
    <property type="entry name" value="DNA methylase specificity domain"/>
    <property type="match status" value="1"/>
</dbReference>
<evidence type="ECO:0008006" key="5">
    <source>
        <dbReference type="Google" id="ProtNLM"/>
    </source>
</evidence>
<name>A0A1X1R1K2_MYCFA</name>
<evidence type="ECO:0000313" key="4">
    <source>
        <dbReference type="Proteomes" id="UP000193484"/>
    </source>
</evidence>
<dbReference type="AlphaFoldDB" id="A0A1X1R1K2"/>
<sequence length="175" mass="19199">MTKYLRSANVGHDALRLDDVMEMDFNDKERESLSLAAGDVLVSEGSAGAAAVGMPAAWHADIEGPVCFQNTLLRYRAREGVTTREFVRHWCLWAYESGAFRDVCPPGVNILHIGSTRAKAMRMKLPAIEDQKLIVDELEPITAAVASLRSEATRLCGLKASLLDALLTQKLDIVD</sequence>